<sequence length="246" mass="27576">MTLLAARLTLADGLDVPQPLTPLITNTLAFISYRSSKAMKITVTSTHDVDIDVGGLKKRDSVQRRRRQHHSREACHSLRAGFVTSQSRRITRIWTRLEKKEKMQAKSRDLSPSAGVMENRRFCSVDTSTTRKLHRKYQLLGKKSSIGCPIVKETEVKLAIPLIQRRAVAIIPAQTTTPAPSFHDPQNMSSCFILIKRQVFILPEVRTSVNRGAYVCPFQPCPSTPIRPALAWLSICPDALALLYTS</sequence>
<accession>A0A6A6TX53</accession>
<dbReference type="Proteomes" id="UP000799302">
    <property type="component" value="Unassembled WGS sequence"/>
</dbReference>
<dbReference type="EMBL" id="MU004243">
    <property type="protein sequence ID" value="KAF2664310.1"/>
    <property type="molecule type" value="Genomic_DNA"/>
</dbReference>
<name>A0A6A6TX53_9PEZI</name>
<proteinExistence type="predicted"/>
<protein>
    <submittedName>
        <fullName evidence="1">Uncharacterized protein</fullName>
    </submittedName>
</protein>
<reference evidence="1" key="1">
    <citation type="journal article" date="2020" name="Stud. Mycol.">
        <title>101 Dothideomycetes genomes: a test case for predicting lifestyles and emergence of pathogens.</title>
        <authorList>
            <person name="Haridas S."/>
            <person name="Albert R."/>
            <person name="Binder M."/>
            <person name="Bloem J."/>
            <person name="Labutti K."/>
            <person name="Salamov A."/>
            <person name="Andreopoulos B."/>
            <person name="Baker S."/>
            <person name="Barry K."/>
            <person name="Bills G."/>
            <person name="Bluhm B."/>
            <person name="Cannon C."/>
            <person name="Castanera R."/>
            <person name="Culley D."/>
            <person name="Daum C."/>
            <person name="Ezra D."/>
            <person name="Gonzalez J."/>
            <person name="Henrissat B."/>
            <person name="Kuo A."/>
            <person name="Liang C."/>
            <person name="Lipzen A."/>
            <person name="Lutzoni F."/>
            <person name="Magnuson J."/>
            <person name="Mondo S."/>
            <person name="Nolan M."/>
            <person name="Ohm R."/>
            <person name="Pangilinan J."/>
            <person name="Park H.-J."/>
            <person name="Ramirez L."/>
            <person name="Alfaro M."/>
            <person name="Sun H."/>
            <person name="Tritt A."/>
            <person name="Yoshinaga Y."/>
            <person name="Zwiers L.-H."/>
            <person name="Turgeon B."/>
            <person name="Goodwin S."/>
            <person name="Spatafora J."/>
            <person name="Crous P."/>
            <person name="Grigoriev I."/>
        </authorList>
    </citation>
    <scope>NUCLEOTIDE SEQUENCE</scope>
    <source>
        <strain evidence="1">CBS 115976</strain>
    </source>
</reference>
<evidence type="ECO:0000313" key="1">
    <source>
        <dbReference type="EMBL" id="KAF2664310.1"/>
    </source>
</evidence>
<organism evidence="1 2">
    <name type="scientific">Microthyrium microscopicum</name>
    <dbReference type="NCBI Taxonomy" id="703497"/>
    <lineage>
        <taxon>Eukaryota</taxon>
        <taxon>Fungi</taxon>
        <taxon>Dikarya</taxon>
        <taxon>Ascomycota</taxon>
        <taxon>Pezizomycotina</taxon>
        <taxon>Dothideomycetes</taxon>
        <taxon>Dothideomycetes incertae sedis</taxon>
        <taxon>Microthyriales</taxon>
        <taxon>Microthyriaceae</taxon>
        <taxon>Microthyrium</taxon>
    </lineage>
</organism>
<dbReference type="AlphaFoldDB" id="A0A6A6TX53"/>
<evidence type="ECO:0000313" key="2">
    <source>
        <dbReference type="Proteomes" id="UP000799302"/>
    </source>
</evidence>
<gene>
    <name evidence="1" type="ORF">BT63DRAFT_460614</name>
</gene>
<keyword evidence="2" id="KW-1185">Reference proteome</keyword>